<evidence type="ECO:0000313" key="2">
    <source>
        <dbReference type="Proteomes" id="UP000076798"/>
    </source>
</evidence>
<protein>
    <submittedName>
        <fullName evidence="1">Uncharacterized protein</fullName>
    </submittedName>
</protein>
<proteinExistence type="predicted"/>
<gene>
    <name evidence="1" type="ORF">SISSUDRAFT_1037715</name>
</gene>
<dbReference type="EMBL" id="KV428329">
    <property type="protein sequence ID" value="KZT32470.1"/>
    <property type="molecule type" value="Genomic_DNA"/>
</dbReference>
<sequence length="282" mass="31765">MRRRAMRRWAHQAKGKDLGRDKGVTGIAVNGDDADAPIPDLYLMLWVLKSINMESEWLRSRDEGYASVGEPGAIFVVLCPNGPPRKHLTIVPLVQESPFAPAMFTAQTVHPFPIARYDVARVYANQNPSFMPSDLIFYRDKDCVQLGVHVVDLKTPISLSVRRRGRFQETLSIADVVGPQLSGKPEHIIFGWHNLRELFLDDEQSAQLPMHGETLSHIAYVVASMTRLFLVQNWGRPDILNIWHGRAQGGQDFDLSKLILVALRNCSVGVWQPIFEYGPRSA</sequence>
<evidence type="ECO:0000313" key="1">
    <source>
        <dbReference type="EMBL" id="KZT32470.1"/>
    </source>
</evidence>
<dbReference type="AlphaFoldDB" id="A0A165XRL4"/>
<organism evidence="1 2">
    <name type="scientific">Sistotremastrum suecicum HHB10207 ss-3</name>
    <dbReference type="NCBI Taxonomy" id="1314776"/>
    <lineage>
        <taxon>Eukaryota</taxon>
        <taxon>Fungi</taxon>
        <taxon>Dikarya</taxon>
        <taxon>Basidiomycota</taxon>
        <taxon>Agaricomycotina</taxon>
        <taxon>Agaricomycetes</taxon>
        <taxon>Sistotremastrales</taxon>
        <taxon>Sistotremastraceae</taxon>
        <taxon>Sistotremastrum</taxon>
    </lineage>
</organism>
<dbReference type="Proteomes" id="UP000076798">
    <property type="component" value="Unassembled WGS sequence"/>
</dbReference>
<reference evidence="1 2" key="1">
    <citation type="journal article" date="2016" name="Mol. Biol. Evol.">
        <title>Comparative Genomics of Early-Diverging Mushroom-Forming Fungi Provides Insights into the Origins of Lignocellulose Decay Capabilities.</title>
        <authorList>
            <person name="Nagy L.G."/>
            <person name="Riley R."/>
            <person name="Tritt A."/>
            <person name="Adam C."/>
            <person name="Daum C."/>
            <person name="Floudas D."/>
            <person name="Sun H."/>
            <person name="Yadav J.S."/>
            <person name="Pangilinan J."/>
            <person name="Larsson K.H."/>
            <person name="Matsuura K."/>
            <person name="Barry K."/>
            <person name="Labutti K."/>
            <person name="Kuo R."/>
            <person name="Ohm R.A."/>
            <person name="Bhattacharya S.S."/>
            <person name="Shirouzu T."/>
            <person name="Yoshinaga Y."/>
            <person name="Martin F.M."/>
            <person name="Grigoriev I.V."/>
            <person name="Hibbett D.S."/>
        </authorList>
    </citation>
    <scope>NUCLEOTIDE SEQUENCE [LARGE SCALE GENOMIC DNA]</scope>
    <source>
        <strain evidence="1 2">HHB10207 ss-3</strain>
    </source>
</reference>
<keyword evidence="2" id="KW-1185">Reference proteome</keyword>
<accession>A0A165XRL4</accession>
<name>A0A165XRL4_9AGAM</name>